<feature type="domain" description="Amidohydrolase-related" evidence="2">
    <location>
        <begin position="55"/>
        <end position="391"/>
    </location>
</feature>
<evidence type="ECO:0000313" key="4">
    <source>
        <dbReference type="Proteomes" id="UP000539313"/>
    </source>
</evidence>
<evidence type="ECO:0000256" key="1">
    <source>
        <dbReference type="ARBA" id="ARBA00022801"/>
    </source>
</evidence>
<dbReference type="EMBL" id="JACJII010000001">
    <property type="protein sequence ID" value="MBA9001178.1"/>
    <property type="molecule type" value="Genomic_DNA"/>
</dbReference>
<dbReference type="PANTHER" id="PTHR43794">
    <property type="entry name" value="AMINOHYDROLASE SSNA-RELATED"/>
    <property type="match status" value="1"/>
</dbReference>
<sequence>MNELIVKGGLVIDTEPSPTVLGRVDVLISGGRIAALGPDLPHSPEAEVIDATGRIVLPGFVDTHRHTWQAGIRMVLPDGTLPGYLSRVLGELAPAHAPEDIHTAQLAGALECLDAGITTVVDWSHIQFTPGHTDAALTALEESGVRAVFGYAYGGDGGPAGMTAEARRVREHVAASPAPLTMALAAFGPEIAGEEQALAEWRLARDLDLPVTVHMGAMPGLTFLDKNGLLDVPTMYVHPNHFTDEGARLIADTGGSASLTPAIEAAMDLGHPATGRLRAAGVPSGLGADTVTAGPGDMFSLMRAAYLLERSRPTAGAPFTARDALHMATLEGARTAGLADVTGSLRPGKHADLILLRADTPAMATAHDPIAAVVLSADTSTVDTVLVGGRIRKRDGRLVDHDLPALLTRLSETAHRVTAPA</sequence>
<dbReference type="RefSeq" id="WP_182703599.1">
    <property type="nucleotide sequence ID" value="NZ_JACJII010000001.1"/>
</dbReference>
<evidence type="ECO:0000259" key="2">
    <source>
        <dbReference type="Pfam" id="PF01979"/>
    </source>
</evidence>
<dbReference type="Proteomes" id="UP000539313">
    <property type="component" value="Unassembled WGS sequence"/>
</dbReference>
<organism evidence="3 4">
    <name type="scientific">Thermomonospora cellulosilytica</name>
    <dbReference type="NCBI Taxonomy" id="1411118"/>
    <lineage>
        <taxon>Bacteria</taxon>
        <taxon>Bacillati</taxon>
        <taxon>Actinomycetota</taxon>
        <taxon>Actinomycetes</taxon>
        <taxon>Streptosporangiales</taxon>
        <taxon>Thermomonosporaceae</taxon>
        <taxon>Thermomonospora</taxon>
    </lineage>
</organism>
<gene>
    <name evidence="3" type="ORF">HNR21_000060</name>
</gene>
<dbReference type="Gene3D" id="2.30.40.10">
    <property type="entry name" value="Urease, subunit C, domain 1"/>
    <property type="match status" value="1"/>
</dbReference>
<keyword evidence="4" id="KW-1185">Reference proteome</keyword>
<dbReference type="SUPFAM" id="SSF51556">
    <property type="entry name" value="Metallo-dependent hydrolases"/>
    <property type="match status" value="1"/>
</dbReference>
<dbReference type="NCBIfam" id="NF006056">
    <property type="entry name" value="PRK08204.1"/>
    <property type="match status" value="1"/>
</dbReference>
<dbReference type="Pfam" id="PF01979">
    <property type="entry name" value="Amidohydro_1"/>
    <property type="match status" value="1"/>
</dbReference>
<dbReference type="PANTHER" id="PTHR43794:SF11">
    <property type="entry name" value="AMIDOHYDROLASE-RELATED DOMAIN-CONTAINING PROTEIN"/>
    <property type="match status" value="1"/>
</dbReference>
<dbReference type="InterPro" id="IPR032466">
    <property type="entry name" value="Metal_Hydrolase"/>
</dbReference>
<dbReference type="InterPro" id="IPR011059">
    <property type="entry name" value="Metal-dep_hydrolase_composite"/>
</dbReference>
<reference evidence="3 4" key="1">
    <citation type="submission" date="2020-08" db="EMBL/GenBank/DDBJ databases">
        <title>Sequencing the genomes of 1000 actinobacteria strains.</title>
        <authorList>
            <person name="Klenk H.-P."/>
        </authorList>
    </citation>
    <scope>NUCLEOTIDE SEQUENCE [LARGE SCALE GENOMIC DNA]</scope>
    <source>
        <strain evidence="3 4">DSM 45823</strain>
    </source>
</reference>
<protein>
    <submittedName>
        <fullName evidence="3">Cytosine/adenosine deaminase-related metal-dependent hydrolase</fullName>
    </submittedName>
</protein>
<comment type="caution">
    <text evidence="3">The sequence shown here is derived from an EMBL/GenBank/DDBJ whole genome shotgun (WGS) entry which is preliminary data.</text>
</comment>
<name>A0A7W3MSQ5_9ACTN</name>
<evidence type="ECO:0000313" key="3">
    <source>
        <dbReference type="EMBL" id="MBA9001178.1"/>
    </source>
</evidence>
<accession>A0A7W3MSQ5</accession>
<dbReference type="GO" id="GO:0016810">
    <property type="term" value="F:hydrolase activity, acting on carbon-nitrogen (but not peptide) bonds"/>
    <property type="evidence" value="ECO:0007669"/>
    <property type="project" value="InterPro"/>
</dbReference>
<dbReference type="AlphaFoldDB" id="A0A7W3MSQ5"/>
<keyword evidence="1 3" id="KW-0378">Hydrolase</keyword>
<dbReference type="SUPFAM" id="SSF51338">
    <property type="entry name" value="Composite domain of metallo-dependent hydrolases"/>
    <property type="match status" value="1"/>
</dbReference>
<dbReference type="InterPro" id="IPR006680">
    <property type="entry name" value="Amidohydro-rel"/>
</dbReference>
<dbReference type="InterPro" id="IPR050287">
    <property type="entry name" value="MTA/SAH_deaminase"/>
</dbReference>
<dbReference type="Gene3D" id="3.20.20.140">
    <property type="entry name" value="Metal-dependent hydrolases"/>
    <property type="match status" value="1"/>
</dbReference>
<proteinExistence type="predicted"/>